<reference evidence="1 2" key="1">
    <citation type="journal article" date="2019" name="Microbiol. Resour. Announc.">
        <title>Draft Genome Sequence of the Most Traditional epsilon-Poly-l-Lysine Producer, Streptomyces albulus NBRC14147.</title>
        <authorList>
            <person name="Yamanaka K."/>
            <person name="Hamano Y."/>
        </authorList>
    </citation>
    <scope>NUCLEOTIDE SEQUENCE [LARGE SCALE GENOMIC DNA]</scope>
    <source>
        <strain evidence="1 2">NBRC 14147</strain>
    </source>
</reference>
<dbReference type="RefSeq" id="WP_020930403.1">
    <property type="nucleotide sequence ID" value="NZ_BHXC01000006.1"/>
</dbReference>
<accession>A0A059W0D1</accession>
<dbReference type="EMBL" id="BHXC01000006">
    <property type="protein sequence ID" value="GCB88914.1"/>
    <property type="molecule type" value="Genomic_DNA"/>
</dbReference>
<comment type="caution">
    <text evidence="1">The sequence shown here is derived from an EMBL/GenBank/DDBJ whole genome shotgun (WGS) entry which is preliminary data.</text>
</comment>
<evidence type="ECO:0000313" key="1">
    <source>
        <dbReference type="EMBL" id="GCB88914.1"/>
    </source>
</evidence>
<protein>
    <submittedName>
        <fullName evidence="1">Uncharacterized protein</fullName>
    </submittedName>
</protein>
<dbReference type="STRING" id="68570.DC74_774"/>
<sequence>MPTTIELTDLDNLIGDLDARITESELPSAEAYTGGCSGVCTVIVCDTVLFCSGVVC</sequence>
<dbReference type="AlphaFoldDB" id="A0A059W0D1"/>
<proteinExistence type="predicted"/>
<organism evidence="1 2">
    <name type="scientific">Streptomyces noursei</name>
    <name type="common">Streptomyces albulus</name>
    <dbReference type="NCBI Taxonomy" id="1971"/>
    <lineage>
        <taxon>Bacteria</taxon>
        <taxon>Bacillati</taxon>
        <taxon>Actinomycetota</taxon>
        <taxon>Actinomycetes</taxon>
        <taxon>Kitasatosporales</taxon>
        <taxon>Streptomycetaceae</taxon>
        <taxon>Streptomyces</taxon>
    </lineage>
</organism>
<gene>
    <name evidence="1" type="ORF">SALB_01587</name>
</gene>
<dbReference type="Proteomes" id="UP000288351">
    <property type="component" value="Unassembled WGS sequence"/>
</dbReference>
<evidence type="ECO:0000313" key="2">
    <source>
        <dbReference type="Proteomes" id="UP000288351"/>
    </source>
</evidence>
<dbReference type="eggNOG" id="ENOG5031XIW">
    <property type="taxonomic scope" value="Bacteria"/>
</dbReference>
<name>A0A059W0D1_STRNR</name>